<dbReference type="AlphaFoldDB" id="A0A3S5CQ42"/>
<evidence type="ECO:0000313" key="1">
    <source>
        <dbReference type="EMBL" id="VEL27252.1"/>
    </source>
</evidence>
<proteinExistence type="predicted"/>
<sequence>MLPRQLQAKVDDRFERLVSKIEQSAKTGQVFTTSEFEAALEDDLPMCGEYGDTDLRTFYLILVSSDVAQD</sequence>
<organism evidence="1 2">
    <name type="scientific">Protopolystoma xenopodis</name>
    <dbReference type="NCBI Taxonomy" id="117903"/>
    <lineage>
        <taxon>Eukaryota</taxon>
        <taxon>Metazoa</taxon>
        <taxon>Spiralia</taxon>
        <taxon>Lophotrochozoa</taxon>
        <taxon>Platyhelminthes</taxon>
        <taxon>Monogenea</taxon>
        <taxon>Polyopisthocotylea</taxon>
        <taxon>Polystomatidea</taxon>
        <taxon>Polystomatidae</taxon>
        <taxon>Protopolystoma</taxon>
    </lineage>
</organism>
<evidence type="ECO:0000313" key="2">
    <source>
        <dbReference type="Proteomes" id="UP000784294"/>
    </source>
</evidence>
<protein>
    <submittedName>
        <fullName evidence="1">Uncharacterized protein</fullName>
    </submittedName>
</protein>
<gene>
    <name evidence="1" type="ORF">PXEA_LOCUS20692</name>
</gene>
<keyword evidence="2" id="KW-1185">Reference proteome</keyword>
<dbReference type="EMBL" id="CAAALY010085915">
    <property type="protein sequence ID" value="VEL27252.1"/>
    <property type="molecule type" value="Genomic_DNA"/>
</dbReference>
<accession>A0A3S5CQ42</accession>
<reference evidence="1" key="1">
    <citation type="submission" date="2018-11" db="EMBL/GenBank/DDBJ databases">
        <authorList>
            <consortium name="Pathogen Informatics"/>
        </authorList>
    </citation>
    <scope>NUCLEOTIDE SEQUENCE</scope>
</reference>
<name>A0A3S5CQ42_9PLAT</name>
<dbReference type="Proteomes" id="UP000784294">
    <property type="component" value="Unassembled WGS sequence"/>
</dbReference>
<comment type="caution">
    <text evidence="1">The sequence shown here is derived from an EMBL/GenBank/DDBJ whole genome shotgun (WGS) entry which is preliminary data.</text>
</comment>